<keyword evidence="2 8" id="KW-0732">Signal</keyword>
<evidence type="ECO:0000313" key="10">
    <source>
        <dbReference type="EMBL" id="USQ94552.1"/>
    </source>
</evidence>
<evidence type="ECO:0000256" key="1">
    <source>
        <dbReference type="ARBA" id="ARBA00005186"/>
    </source>
</evidence>
<dbReference type="InterPro" id="IPR051012">
    <property type="entry name" value="CellSynth/LPSAsmb/PSIAsmb"/>
</dbReference>
<accession>A0ABY4ZP24</accession>
<dbReference type="Pfam" id="PF05420">
    <property type="entry name" value="BCSC_C"/>
    <property type="match status" value="1"/>
</dbReference>
<evidence type="ECO:0000256" key="8">
    <source>
        <dbReference type="SAM" id="SignalP"/>
    </source>
</evidence>
<feature type="repeat" description="TPR" evidence="6">
    <location>
        <begin position="646"/>
        <end position="679"/>
    </location>
</feature>
<evidence type="ECO:0000256" key="7">
    <source>
        <dbReference type="SAM" id="MobiDB-lite"/>
    </source>
</evidence>
<keyword evidence="4 6" id="KW-0802">TPR repeat</keyword>
<protein>
    <submittedName>
        <fullName evidence="10">Cellulose synthase subunit BcsC-related outer membrane protein</fullName>
    </submittedName>
</protein>
<dbReference type="InterPro" id="IPR019734">
    <property type="entry name" value="TPR_rpt"/>
</dbReference>
<feature type="domain" description="Cellulose synthase operon C C-terminal" evidence="9">
    <location>
        <begin position="932"/>
        <end position="1275"/>
    </location>
</feature>
<dbReference type="Pfam" id="PF14559">
    <property type="entry name" value="TPR_19"/>
    <property type="match status" value="2"/>
</dbReference>
<proteinExistence type="predicted"/>
<reference evidence="10 11" key="1">
    <citation type="submission" date="2022-04" db="EMBL/GenBank/DDBJ databases">
        <title>Genome sequence of soybean root-associated Caulobacter segnis RL271.</title>
        <authorList>
            <person name="Longley R."/>
            <person name="Bonito G."/>
            <person name="Trigodet F."/>
            <person name="Crosson S."/>
            <person name="Fiebig A."/>
        </authorList>
    </citation>
    <scope>NUCLEOTIDE SEQUENCE [LARGE SCALE GENOMIC DNA]</scope>
    <source>
        <strain evidence="10 11">RL271</strain>
    </source>
</reference>
<dbReference type="InterPro" id="IPR008410">
    <property type="entry name" value="BCSC_C"/>
</dbReference>
<evidence type="ECO:0000256" key="4">
    <source>
        <dbReference type="ARBA" id="ARBA00022803"/>
    </source>
</evidence>
<dbReference type="PANTHER" id="PTHR45586:SF14">
    <property type="entry name" value="TETRATRICOPEPTIDE TPR_2 REPEAT PROTEIN"/>
    <property type="match status" value="1"/>
</dbReference>
<dbReference type="PROSITE" id="PS50005">
    <property type="entry name" value="TPR"/>
    <property type="match status" value="2"/>
</dbReference>
<evidence type="ECO:0000256" key="2">
    <source>
        <dbReference type="ARBA" id="ARBA00022729"/>
    </source>
</evidence>
<dbReference type="SMART" id="SM00028">
    <property type="entry name" value="TPR"/>
    <property type="match status" value="8"/>
</dbReference>
<evidence type="ECO:0000256" key="5">
    <source>
        <dbReference type="ARBA" id="ARBA00022916"/>
    </source>
</evidence>
<evidence type="ECO:0000313" key="11">
    <source>
        <dbReference type="Proteomes" id="UP001057520"/>
    </source>
</evidence>
<dbReference type="Proteomes" id="UP001057520">
    <property type="component" value="Chromosome"/>
</dbReference>
<dbReference type="InterPro" id="IPR011990">
    <property type="entry name" value="TPR-like_helical_dom_sf"/>
</dbReference>
<dbReference type="SUPFAM" id="SSF48452">
    <property type="entry name" value="TPR-like"/>
    <property type="match status" value="3"/>
</dbReference>
<feature type="region of interest" description="Disordered" evidence="7">
    <location>
        <begin position="140"/>
        <end position="175"/>
    </location>
</feature>
<name>A0ABY4ZP24_9CAUL</name>
<keyword evidence="5" id="KW-0135">Cellulose biosynthesis</keyword>
<feature type="repeat" description="TPR" evidence="6">
    <location>
        <begin position="288"/>
        <end position="321"/>
    </location>
</feature>
<dbReference type="InterPro" id="IPR003107">
    <property type="entry name" value="HAT"/>
</dbReference>
<gene>
    <name evidence="10" type="ORF">MZV50_18465</name>
</gene>
<sequence>MKTSVCISLVSTLMASTAMAQVQPRLPTEKPAARPLVPTTKAPTPQVEKAPAVQGGAVQALLNQAAAQRKRGRKDLGAQALQRALRESPNNPQVLQRLAAYALEDGDFTGGERWTRQLRAVVGDSDARVVALTKDLKSRATAAAPAEPAVPPFADVRQGKQETPAKPAPPIDPSGVSRAAGFEALERKDLAGAERLFNQALRERSNDLDAAGGLGIIRLQQGRFADAEELLQRASRAAGGEQRWGEALRSAQFFGTLSRARSAYEGGRYAQAEQMLRPLAAGQNQDRVEAQVLLGQSVAAQGRSAEAETAFRAVLSVSPQRPEAIAGLAQALADQARYDEASQVAASLTGPTAGQTRAAIERARATELEKRGDIFGAGAALSAALTANPSNPWSRYDYSRFLAEQGQGAEAQSLMTPLYQSSDPEALQAAALFSESQGRNEEAVGLLRRVPEASRNRAVRDLVARVEALSAIEQAKRWGAQGRNVDGVTLLRGYMSRTSPSFAVRGRIAETLLDLGDAYQATALALEASRQPPASFKPSEASGYLAVLAQTGQDAAAISLLNAAAQQAPQSEYRTLAALYSGRRADRQRLAGDYAGAFDTLSQGFMVAPRDPTLLAALARLYDSGDLAQQAAQTYDVLLTINPNDQDALAGSARVAVRAEDYGRAESLLRRAIALKPNDPELYYQMGQMEQARGRERAALKMFERAQAMLARGQGGQPGSPAGMGGALGPNPFAARAIAQAVDAPTYGAPAAVSPAAYGAAPALPQLPSPAASQPSAYAAYTPAPAPSANYGGGLINSPQGASGDYGGGASLPANSNSLAPPAAIYGSANAAPTYAPPAYTPAPTYAPAQAYAPATLAPLPTPSPAYAPPRAYASSGAQVMRSPVPAPSVPDSALPLPTKVNRDIAALRQSTAPQFEGAATLRARSGEEGASRLFEASTRIAASVSPFGVGRLGVAINPVVISAGAPKDVTAEKLGTNPLVVAEATAAGNVIVLPSLDSRSQSGAGVSMFYDSGPISLDAGVTPLGFMRPTFTGGATARLSLGEGQIRVTAEQRPITDSVLAYSGDRDPLTGVEWGGVVRRNVSLGGSANFGSGGAYADVAYRRLNGRNVASNTGFEVNAGAYFRPIDSDGNQLQIGLNANMQAYDKNLRFFSFGHGGYFSPQQFVSVALPVTYSMERERWQVKAGFSIGVQAYSEDSAPVFPNNPAAQQALESYASGDSTILARYDSASKTGIGLTGLFSGEYKLSAGTAAGGEISADTFGIYNEYKFRFYLRRILASQ</sequence>
<dbReference type="Gene3D" id="1.25.40.10">
    <property type="entry name" value="Tetratricopeptide repeat domain"/>
    <property type="match status" value="5"/>
</dbReference>
<dbReference type="EMBL" id="CP096040">
    <property type="protein sequence ID" value="USQ94552.1"/>
    <property type="molecule type" value="Genomic_DNA"/>
</dbReference>
<dbReference type="PANTHER" id="PTHR45586">
    <property type="entry name" value="TPR REPEAT-CONTAINING PROTEIN PA4667"/>
    <property type="match status" value="1"/>
</dbReference>
<organism evidence="10 11">
    <name type="scientific">Caulobacter segnis</name>
    <dbReference type="NCBI Taxonomy" id="88688"/>
    <lineage>
        <taxon>Bacteria</taxon>
        <taxon>Pseudomonadati</taxon>
        <taxon>Pseudomonadota</taxon>
        <taxon>Alphaproteobacteria</taxon>
        <taxon>Caulobacterales</taxon>
        <taxon>Caulobacteraceae</taxon>
        <taxon>Caulobacter</taxon>
    </lineage>
</organism>
<feature type="chain" id="PRO_5047508725" evidence="8">
    <location>
        <begin position="21"/>
        <end position="1280"/>
    </location>
</feature>
<keyword evidence="11" id="KW-1185">Reference proteome</keyword>
<comment type="pathway">
    <text evidence="1">Glycan metabolism; bacterial cellulose biosynthesis.</text>
</comment>
<evidence type="ECO:0000256" key="3">
    <source>
        <dbReference type="ARBA" id="ARBA00022737"/>
    </source>
</evidence>
<keyword evidence="3" id="KW-0677">Repeat</keyword>
<dbReference type="SMART" id="SM00386">
    <property type="entry name" value="HAT"/>
    <property type="match status" value="2"/>
</dbReference>
<evidence type="ECO:0000259" key="9">
    <source>
        <dbReference type="Pfam" id="PF05420"/>
    </source>
</evidence>
<evidence type="ECO:0000256" key="6">
    <source>
        <dbReference type="PROSITE-ProRule" id="PRU00339"/>
    </source>
</evidence>
<feature type="signal peptide" evidence="8">
    <location>
        <begin position="1"/>
        <end position="20"/>
    </location>
</feature>